<feature type="compositionally biased region" description="Basic and acidic residues" evidence="3">
    <location>
        <begin position="374"/>
        <end position="390"/>
    </location>
</feature>
<keyword evidence="1" id="KW-0560">Oxidoreductase</keyword>
<feature type="region of interest" description="Disordered" evidence="3">
    <location>
        <begin position="811"/>
        <end position="837"/>
    </location>
</feature>
<dbReference type="InterPro" id="IPR036322">
    <property type="entry name" value="WD40_repeat_dom_sf"/>
</dbReference>
<feature type="compositionally biased region" description="Low complexity" evidence="3">
    <location>
        <begin position="1254"/>
        <end position="1263"/>
    </location>
</feature>
<feature type="compositionally biased region" description="Polar residues" evidence="3">
    <location>
        <begin position="1216"/>
        <end position="1229"/>
    </location>
</feature>
<dbReference type="PANTHER" id="PTHR14435:SF2">
    <property type="entry name" value="ZINC FINGER PROTEIN 106"/>
    <property type="match status" value="1"/>
</dbReference>
<feature type="compositionally biased region" description="Basic and acidic residues" evidence="3">
    <location>
        <begin position="420"/>
        <end position="441"/>
    </location>
</feature>
<keyword evidence="2" id="KW-0863">Zinc-finger</keyword>
<dbReference type="InterPro" id="IPR036236">
    <property type="entry name" value="Znf_C2H2_sf"/>
</dbReference>
<feature type="compositionally biased region" description="Basic and acidic residues" evidence="3">
    <location>
        <begin position="906"/>
        <end position="920"/>
    </location>
</feature>
<feature type="region of interest" description="Disordered" evidence="3">
    <location>
        <begin position="720"/>
        <end position="745"/>
    </location>
</feature>
<feature type="region of interest" description="Disordered" evidence="3">
    <location>
        <begin position="955"/>
        <end position="1032"/>
    </location>
</feature>
<dbReference type="SMART" id="SM00355">
    <property type="entry name" value="ZnF_C2H2"/>
    <property type="match status" value="3"/>
</dbReference>
<keyword evidence="2" id="KW-0479">Metal-binding</keyword>
<feature type="compositionally biased region" description="Low complexity" evidence="3">
    <location>
        <begin position="721"/>
        <end position="733"/>
    </location>
</feature>
<dbReference type="PROSITE" id="PS50157">
    <property type="entry name" value="ZINC_FINGER_C2H2_2"/>
    <property type="match status" value="1"/>
</dbReference>
<feature type="region of interest" description="Disordered" evidence="3">
    <location>
        <begin position="242"/>
        <end position="335"/>
    </location>
</feature>
<reference evidence="6" key="1">
    <citation type="submission" date="2025-08" db="UniProtKB">
        <authorList>
            <consortium name="RefSeq"/>
        </authorList>
    </citation>
    <scope>IDENTIFICATION</scope>
</reference>
<feature type="region of interest" description="Disordered" evidence="3">
    <location>
        <begin position="1196"/>
        <end position="1263"/>
    </location>
</feature>
<dbReference type="PROSITE" id="PS00070">
    <property type="entry name" value="ALDEHYDE_DEHYDR_CYS"/>
    <property type="match status" value="1"/>
</dbReference>
<feature type="domain" description="C2H2-type" evidence="4">
    <location>
        <begin position="1760"/>
        <end position="1789"/>
    </location>
</feature>
<dbReference type="SMART" id="SM00320">
    <property type="entry name" value="WD40"/>
    <property type="match status" value="5"/>
</dbReference>
<dbReference type="SUPFAM" id="SSF57667">
    <property type="entry name" value="beta-beta-alpha zinc fingers"/>
    <property type="match status" value="1"/>
</dbReference>
<feature type="compositionally biased region" description="Basic and acidic residues" evidence="3">
    <location>
        <begin position="974"/>
        <end position="984"/>
    </location>
</feature>
<dbReference type="InterPro" id="IPR001680">
    <property type="entry name" value="WD40_rpt"/>
</dbReference>
<feature type="compositionally biased region" description="Basic and acidic residues" evidence="3">
    <location>
        <begin position="183"/>
        <end position="197"/>
    </location>
</feature>
<dbReference type="PANTHER" id="PTHR14435">
    <property type="entry name" value="ZINC FINGER PROTEIN 106"/>
    <property type="match status" value="1"/>
</dbReference>
<keyword evidence="5" id="KW-1185">Reference proteome</keyword>
<feature type="compositionally biased region" description="Basic and acidic residues" evidence="3">
    <location>
        <begin position="242"/>
        <end position="257"/>
    </location>
</feature>
<feature type="region of interest" description="Disordered" evidence="3">
    <location>
        <begin position="895"/>
        <end position="935"/>
    </location>
</feature>
<feature type="compositionally biased region" description="Polar residues" evidence="3">
    <location>
        <begin position="1050"/>
        <end position="1067"/>
    </location>
</feature>
<feature type="region of interest" description="Disordered" evidence="3">
    <location>
        <begin position="1789"/>
        <end position="1822"/>
    </location>
</feature>
<feature type="region of interest" description="Disordered" evidence="3">
    <location>
        <begin position="354"/>
        <end position="526"/>
    </location>
</feature>
<feature type="compositionally biased region" description="Polar residues" evidence="3">
    <location>
        <begin position="490"/>
        <end position="501"/>
    </location>
</feature>
<dbReference type="GeneID" id="106820385"/>
<feature type="compositionally biased region" description="Polar residues" evidence="3">
    <location>
        <begin position="1789"/>
        <end position="1808"/>
    </location>
</feature>
<dbReference type="RefSeq" id="XP_014680396.1">
    <property type="nucleotide sequence ID" value="XM_014824910.1"/>
</dbReference>
<name>A0ABM1F7H5_PRICU</name>
<protein>
    <submittedName>
        <fullName evidence="6">Uncharacterized protein LOC106820385 isoform X1</fullName>
    </submittedName>
</protein>
<evidence type="ECO:0000313" key="6">
    <source>
        <dbReference type="RefSeq" id="XP_014680396.1"/>
    </source>
</evidence>
<evidence type="ECO:0000259" key="4">
    <source>
        <dbReference type="PROSITE" id="PS50157"/>
    </source>
</evidence>
<accession>A0ABM1F7H5</accession>
<feature type="region of interest" description="Disordered" evidence="3">
    <location>
        <begin position="1341"/>
        <end position="1440"/>
    </location>
</feature>
<dbReference type="InterPro" id="IPR013087">
    <property type="entry name" value="Znf_C2H2_type"/>
</dbReference>
<feature type="compositionally biased region" description="Basic and acidic residues" evidence="3">
    <location>
        <begin position="462"/>
        <end position="471"/>
    </location>
</feature>
<feature type="region of interest" description="Disordered" evidence="3">
    <location>
        <begin position="175"/>
        <end position="201"/>
    </location>
</feature>
<dbReference type="InterPro" id="IPR042622">
    <property type="entry name" value="Znf106"/>
</dbReference>
<dbReference type="InterPro" id="IPR016160">
    <property type="entry name" value="Ald_DH_CS_CYS"/>
</dbReference>
<evidence type="ECO:0000256" key="2">
    <source>
        <dbReference type="PROSITE-ProRule" id="PRU00042"/>
    </source>
</evidence>
<dbReference type="Gene3D" id="2.130.10.10">
    <property type="entry name" value="YVTN repeat-like/Quinoprotein amine dehydrogenase"/>
    <property type="match status" value="1"/>
</dbReference>
<dbReference type="PROSITE" id="PS00028">
    <property type="entry name" value="ZINC_FINGER_C2H2_1"/>
    <property type="match status" value="2"/>
</dbReference>
<keyword evidence="2" id="KW-0862">Zinc</keyword>
<feature type="compositionally biased region" description="Basic residues" evidence="3">
    <location>
        <begin position="1389"/>
        <end position="1409"/>
    </location>
</feature>
<feature type="compositionally biased region" description="Polar residues" evidence="3">
    <location>
        <begin position="1005"/>
        <end position="1032"/>
    </location>
</feature>
<feature type="region of interest" description="Disordered" evidence="3">
    <location>
        <begin position="581"/>
        <end position="609"/>
    </location>
</feature>
<evidence type="ECO:0000256" key="1">
    <source>
        <dbReference type="ARBA" id="ARBA00023002"/>
    </source>
</evidence>
<feature type="compositionally biased region" description="Basic residues" evidence="3">
    <location>
        <begin position="1351"/>
        <end position="1360"/>
    </location>
</feature>
<gene>
    <name evidence="6" type="primary">LOC106820385</name>
</gene>
<sequence>MGESPTSCEICHVNFDSREDFQEHTWSFLHHIKIEKKNKGLKHRCTLCKNVSSTLKDYNSHLEEARHGKALLQLRKAQGREPAKVDPKKIRNTSAVSHEGLPQSVNNREEPVAEKRQPWHNGWSDFPKYPTRLNEPPPSLFNLRFDHYSRGGPRDDELRLGRTPPTQQIYWNDGAMHQNSRNPGREWMKRNSADRGRGWGNAASKHSLSWWNQNTGHGAPGCGGGGSGNTYWQRWSNPQDYHHQQNDAAYERRRGDEGWQQPHYDSRGTTAPRDPFYQDRSYAPLFTDFGPRSQAAATRNIERESIRKPPLLATPVRSEPAGVNSHSRDNGSQFLADSRQERLGISNERAEKVCASGACETSGGGRRPVGAADSRQERLAVSNERTEKVRASGGRQNAGSAGEEHSSVVSSTNDLFFIDTKGDPTMRSARPEEKQREEKLTKSSRAQPKQQSKKTRASPTLKQEKCKRTNAEVKGGARTAVRPTKVPRSASRQKGSSSEGSGVTDVALQRRGKELRKGSNGKSGEAAVACKPGKIAECATTAGEVGKPTNEVTQPEKRMQEIGKDTRRTEGFVATTVVKREMEEQHGRRDTEESSGREEEDECRKKEVAERRAVVRAVKKPVTKAELMKMVTMPRSRMQRMQLTHFVKCYTASKKMSLPRFNINMGTSEMVLDSAGQRCSAKKEAMVSEEMLELPAEFADLADLELPDSIWSEIQDILQQESSGFTEESSSDSNMPAHNSEQVALARARAPAAAVAAVGVSVKMEDPGEDNDYSMLDEYLMMEAESGGHGDSGGGTPLHALPITGKMADAPSATNQHGTISEGNKRASKGPPPAVCSSTSIDAEGKTGLPVVAVMEGPPGDAGLDGSDKMEAALSIEALLSAELTEFSGGVDVWDASTKPASQPPADRKANLKVDPDSAESRMVPPRNSSAPCPGSRDFNTVIACIKRELKEDACESEAGVSLMEEEDITTTSGRRERAPDAREASGAIRVRSSVNATLPAGAVDQTSSAGDQSTPNSETAGTTSPFVDNTCDSHSRGASVYHTSAYTSQHAAGSTTHGTPNSTAVGSQGGADTSRDARTRDLPTPPTPRTVDSPVSATGGASVARRAGSVDGRALLSDEQANARSILASPPLSEGQASHGDRLLMISVEEEEAKEERRAAEMHHTYLNAVLKQTEEAIRENKAKMDSLIQRESELHQERKQIVQGARAGRRTRVVTPSNVSSSPATTSKPEEMKQENPLTASSSPSPSPAAPPSTDAAAGDPAAAEQVNIAYLGPLSASLLLQLQAELAMTGNSSEMAFAEYANLGVVSQLSAAVQEAPPGMNAIMAVPPGGNFVEEAREAQAGTSGKARSGKRRKRTRTGSEEEEEEPVRGKREKKSKKLAQASLKQGKKMKGKKKKLVKPSKKQCKQKSLIPAEKQVSNMPADTSAHSAEPIKSDSRATDEGCGVDLECLRSYLCGGVPIKYCGHTGAVMDLQIYEDAELMKAFLITCSGDRTALRFDLVSGQCLNIYGEHSKAVTSIYLACAQKTTKMRLYTGCLDETLRCFDVESGKLMKQLRVGERIHAMCGNSFLGNIYLGLANGHVLHVKMKTGKVVDDWPCSTRVICCLATAREGSRHLVVIASFDKSITLRDATTGLFLRMLNGHKNIPISLVVASQKVLSTAGDGRVLVHDLYTGDLEKVLKNKIGSARRVKEKNGHLWSCDQDGLVSCHDISTGELLKVYRGADNDVLMSLCVYSDLLITGNRRGGVEAMLLQNSQPYVCQIEGCGLPFAYPEHLILHMASHGEQSSGSSARIVESQQQPSSTVATEQGGAVSVEPTSTS</sequence>
<proteinExistence type="predicted"/>
<dbReference type="SUPFAM" id="SSF50978">
    <property type="entry name" value="WD40 repeat-like"/>
    <property type="match status" value="1"/>
</dbReference>
<feature type="region of interest" description="Disordered" evidence="3">
    <location>
        <begin position="1050"/>
        <end position="1107"/>
    </location>
</feature>
<feature type="compositionally biased region" description="Polar residues" evidence="3">
    <location>
        <begin position="812"/>
        <end position="822"/>
    </location>
</feature>
<dbReference type="Proteomes" id="UP000695022">
    <property type="component" value="Unplaced"/>
</dbReference>
<feature type="compositionally biased region" description="Polar residues" evidence="3">
    <location>
        <begin position="1419"/>
        <end position="1430"/>
    </location>
</feature>
<evidence type="ECO:0000256" key="3">
    <source>
        <dbReference type="SAM" id="MobiDB-lite"/>
    </source>
</evidence>
<organism evidence="5 6">
    <name type="scientific">Priapulus caudatus</name>
    <name type="common">Priapulid worm</name>
    <dbReference type="NCBI Taxonomy" id="37621"/>
    <lineage>
        <taxon>Eukaryota</taxon>
        <taxon>Metazoa</taxon>
        <taxon>Ecdysozoa</taxon>
        <taxon>Scalidophora</taxon>
        <taxon>Priapulida</taxon>
        <taxon>Priapulimorpha</taxon>
        <taxon>Priapulimorphida</taxon>
        <taxon>Priapulidae</taxon>
        <taxon>Priapulus</taxon>
    </lineage>
</organism>
<dbReference type="InterPro" id="IPR015943">
    <property type="entry name" value="WD40/YVTN_repeat-like_dom_sf"/>
</dbReference>
<evidence type="ECO:0000313" key="5">
    <source>
        <dbReference type="Proteomes" id="UP000695022"/>
    </source>
</evidence>